<accession>A0A2A9NL90</accession>
<keyword evidence="3" id="KW-1185">Reference proteome</keyword>
<dbReference type="EMBL" id="KZ301996">
    <property type="protein sequence ID" value="PFH50858.1"/>
    <property type="molecule type" value="Genomic_DNA"/>
</dbReference>
<dbReference type="InterPro" id="IPR001810">
    <property type="entry name" value="F-box_dom"/>
</dbReference>
<dbReference type="Proteomes" id="UP000242287">
    <property type="component" value="Unassembled WGS sequence"/>
</dbReference>
<evidence type="ECO:0000313" key="2">
    <source>
        <dbReference type="EMBL" id="PFH50858.1"/>
    </source>
</evidence>
<proteinExistence type="predicted"/>
<evidence type="ECO:0000313" key="3">
    <source>
        <dbReference type="Proteomes" id="UP000242287"/>
    </source>
</evidence>
<dbReference type="SUPFAM" id="SSF52047">
    <property type="entry name" value="RNI-like"/>
    <property type="match status" value="1"/>
</dbReference>
<sequence>MPVVQFFDLPIELLSPILSHLPRPSQLATVCLVNKVFYQTATPNLYQRLTVFSWHKNAKTRVVQLFATLAACPHLARHVRHLEIREFPKILSITPDAQAQNVLHDVLQGLKNCANLRSCTWTRDGSLTSDILQALLCASSGTALLPSNTPGPSSSLPSVLSTRPRLVNHGLRELEINGRDQGLYDRTLLLGFVALQRISLIMPTALVVSLLPTWTALNHKSLRTLTLICKSSPVITDEVLVSLAPSLVHLEEFHLAGCPKVTQEGLWAILSPNIEGIVGLRLEGLSPRFDMAEFSQRCTSNNSLHRLRSITLTIRQQHQPLEKWLGNVLALLAPAPLEVFQIYSLGMFIEAPVTDAFWRALVTTHGPHLTRFSVHRMLIGLDTIQDVCERCVRLEQLFIVVEPASLDALGSALSHARNLRVVHINHPLEARTSVRPMSVMTDISSIVSRCSPTLVQIGYNTRVWQVTMKVNISDEGDLSTSRTLSAYESPEIPEPFLVVRT</sequence>
<dbReference type="Pfam" id="PF12937">
    <property type="entry name" value="F-box-like"/>
    <property type="match status" value="1"/>
</dbReference>
<dbReference type="STRING" id="703135.A0A2A9NL90"/>
<evidence type="ECO:0000259" key="1">
    <source>
        <dbReference type="PROSITE" id="PS50181"/>
    </source>
</evidence>
<dbReference type="Gene3D" id="3.80.10.10">
    <property type="entry name" value="Ribonuclease Inhibitor"/>
    <property type="match status" value="1"/>
</dbReference>
<reference evidence="2 3" key="1">
    <citation type="submission" date="2014-02" db="EMBL/GenBank/DDBJ databases">
        <title>Transposable element dynamics among asymbiotic and ectomycorrhizal Amanita fungi.</title>
        <authorList>
            <consortium name="DOE Joint Genome Institute"/>
            <person name="Hess J."/>
            <person name="Skrede I."/>
            <person name="Wolfe B."/>
            <person name="LaButti K."/>
            <person name="Ohm R.A."/>
            <person name="Grigoriev I.V."/>
            <person name="Pringle A."/>
        </authorList>
    </citation>
    <scope>NUCLEOTIDE SEQUENCE [LARGE SCALE GENOMIC DNA]</scope>
    <source>
        <strain evidence="2 3">SKay4041</strain>
    </source>
</reference>
<dbReference type="InterPro" id="IPR036047">
    <property type="entry name" value="F-box-like_dom_sf"/>
</dbReference>
<protein>
    <recommendedName>
        <fullName evidence="1">F-box domain-containing protein</fullName>
    </recommendedName>
</protein>
<feature type="domain" description="F-box" evidence="1">
    <location>
        <begin position="3"/>
        <end position="49"/>
    </location>
</feature>
<organism evidence="2 3">
    <name type="scientific">Amanita thiersii Skay4041</name>
    <dbReference type="NCBI Taxonomy" id="703135"/>
    <lineage>
        <taxon>Eukaryota</taxon>
        <taxon>Fungi</taxon>
        <taxon>Dikarya</taxon>
        <taxon>Basidiomycota</taxon>
        <taxon>Agaricomycotina</taxon>
        <taxon>Agaricomycetes</taxon>
        <taxon>Agaricomycetidae</taxon>
        <taxon>Agaricales</taxon>
        <taxon>Pluteineae</taxon>
        <taxon>Amanitaceae</taxon>
        <taxon>Amanita</taxon>
    </lineage>
</organism>
<dbReference type="PROSITE" id="PS50181">
    <property type="entry name" value="FBOX"/>
    <property type="match status" value="1"/>
</dbReference>
<gene>
    <name evidence="2" type="ORF">AMATHDRAFT_144018</name>
</gene>
<dbReference type="OrthoDB" id="2585512at2759"/>
<dbReference type="InterPro" id="IPR032675">
    <property type="entry name" value="LRR_dom_sf"/>
</dbReference>
<dbReference type="SUPFAM" id="SSF81383">
    <property type="entry name" value="F-box domain"/>
    <property type="match status" value="1"/>
</dbReference>
<name>A0A2A9NL90_9AGAR</name>
<dbReference type="AlphaFoldDB" id="A0A2A9NL90"/>